<dbReference type="EMBL" id="FQWD01000004">
    <property type="protein sequence ID" value="SHG72664.1"/>
    <property type="molecule type" value="Genomic_DNA"/>
</dbReference>
<sequence>MVKLEDRPIEQVREEVIDKLIYHYSHGVISVEAFERRLDEAMASNDHHEIVALAADLTLQVDGDYSREKEHKFSVNYATGEVPERDTIVNIMGGSDRGGRWTVPREIRVIDFMGGTTLDFTDAEFRAQHVTVKVLCVMGGTDIKVPENVNVVTKTFCIMGGVDNKTASIADRQAPTITVEGFVLMGGVDIDIKRTMKEKFVAFANQMKSMFSTTSQPDNRKRGY</sequence>
<evidence type="ECO:0000259" key="1">
    <source>
        <dbReference type="Pfam" id="PF08044"/>
    </source>
</evidence>
<reference evidence="4" key="1">
    <citation type="submission" date="2016-11" db="EMBL/GenBank/DDBJ databases">
        <authorList>
            <person name="Varghese N."/>
            <person name="Submissions S."/>
        </authorList>
    </citation>
    <scope>NUCLEOTIDE SEQUENCE [LARGE SCALE GENOMIC DNA]</scope>
    <source>
        <strain evidence="4">CGMCC 1.8995</strain>
    </source>
</reference>
<dbReference type="STRING" id="634436.SAMN05216361_2912"/>
<feature type="domain" description="Cell wall-active antibiotics response LiaF-like C-terminal" evidence="2">
    <location>
        <begin position="101"/>
        <end position="163"/>
    </location>
</feature>
<dbReference type="Proteomes" id="UP000184520">
    <property type="component" value="Unassembled WGS sequence"/>
</dbReference>
<dbReference type="InterPro" id="IPR012551">
    <property type="entry name" value="DUF1707_SHOCT-like"/>
</dbReference>
<proteinExistence type="predicted"/>
<dbReference type="PANTHER" id="PTHR40763:SF5">
    <property type="entry name" value="MEMBRANE PROTEIN"/>
    <property type="match status" value="1"/>
</dbReference>
<evidence type="ECO:0000313" key="3">
    <source>
        <dbReference type="EMBL" id="SHG72664.1"/>
    </source>
</evidence>
<dbReference type="Pfam" id="PF08044">
    <property type="entry name" value="DUF1707"/>
    <property type="match status" value="1"/>
</dbReference>
<name>A0A1M5M5Q4_9ALTE</name>
<evidence type="ECO:0000313" key="4">
    <source>
        <dbReference type="Proteomes" id="UP000184520"/>
    </source>
</evidence>
<keyword evidence="4" id="KW-1185">Reference proteome</keyword>
<dbReference type="InterPro" id="IPR024425">
    <property type="entry name" value="LiaF-like_C"/>
</dbReference>
<dbReference type="Pfam" id="PF09922">
    <property type="entry name" value="LiaF-like_C"/>
    <property type="match status" value="1"/>
</dbReference>
<dbReference type="AlphaFoldDB" id="A0A1M5M5Q4"/>
<evidence type="ECO:0000259" key="2">
    <source>
        <dbReference type="Pfam" id="PF09922"/>
    </source>
</evidence>
<feature type="domain" description="DUF1707" evidence="1">
    <location>
        <begin position="13"/>
        <end position="57"/>
    </location>
</feature>
<gene>
    <name evidence="3" type="ORF">SAMN05216361_2912</name>
</gene>
<dbReference type="PANTHER" id="PTHR40763">
    <property type="entry name" value="MEMBRANE PROTEIN-RELATED"/>
    <property type="match status" value="1"/>
</dbReference>
<protein>
    <submittedName>
        <fullName evidence="3">Uncharacterized protein</fullName>
    </submittedName>
</protein>
<accession>A0A1M5M5Q4</accession>
<organism evidence="3 4">
    <name type="scientific">Marisediminitalea aggregata</name>
    <dbReference type="NCBI Taxonomy" id="634436"/>
    <lineage>
        <taxon>Bacteria</taxon>
        <taxon>Pseudomonadati</taxon>
        <taxon>Pseudomonadota</taxon>
        <taxon>Gammaproteobacteria</taxon>
        <taxon>Alteromonadales</taxon>
        <taxon>Alteromonadaceae</taxon>
        <taxon>Marisediminitalea</taxon>
    </lineage>
</organism>